<dbReference type="Proteomes" id="UP000027073">
    <property type="component" value="Unassembled WGS sequence"/>
</dbReference>
<dbReference type="AlphaFoldDB" id="A0A067NDJ8"/>
<feature type="transmembrane region" description="Helical" evidence="2">
    <location>
        <begin position="252"/>
        <end position="276"/>
    </location>
</feature>
<feature type="signal peptide" evidence="3">
    <location>
        <begin position="1"/>
        <end position="24"/>
    </location>
</feature>
<accession>A0A067NDJ8</accession>
<keyword evidence="2" id="KW-1133">Transmembrane helix</keyword>
<dbReference type="InParanoid" id="A0A067NDJ8"/>
<dbReference type="EMBL" id="KL198010">
    <property type="protein sequence ID" value="KDQ25909.1"/>
    <property type="molecule type" value="Genomic_DNA"/>
</dbReference>
<evidence type="ECO:0000313" key="4">
    <source>
        <dbReference type="EMBL" id="KDQ25909.1"/>
    </source>
</evidence>
<evidence type="ECO:0000256" key="1">
    <source>
        <dbReference type="SAM" id="MobiDB-lite"/>
    </source>
</evidence>
<keyword evidence="3" id="KW-0732">Signal</keyword>
<reference evidence="5" key="1">
    <citation type="journal article" date="2014" name="Proc. Natl. Acad. Sci. U.S.A.">
        <title>Extensive sampling of basidiomycete genomes demonstrates inadequacy of the white-rot/brown-rot paradigm for wood decay fungi.</title>
        <authorList>
            <person name="Riley R."/>
            <person name="Salamov A.A."/>
            <person name="Brown D.W."/>
            <person name="Nagy L.G."/>
            <person name="Floudas D."/>
            <person name="Held B.W."/>
            <person name="Levasseur A."/>
            <person name="Lombard V."/>
            <person name="Morin E."/>
            <person name="Otillar R."/>
            <person name="Lindquist E.A."/>
            <person name="Sun H."/>
            <person name="LaButti K.M."/>
            <person name="Schmutz J."/>
            <person name="Jabbour D."/>
            <person name="Luo H."/>
            <person name="Baker S.E."/>
            <person name="Pisabarro A.G."/>
            <person name="Walton J.D."/>
            <person name="Blanchette R.A."/>
            <person name="Henrissat B."/>
            <person name="Martin F."/>
            <person name="Cullen D."/>
            <person name="Hibbett D.S."/>
            <person name="Grigoriev I.V."/>
        </authorList>
    </citation>
    <scope>NUCLEOTIDE SEQUENCE [LARGE SCALE GENOMIC DNA]</scope>
    <source>
        <strain evidence="5">PC15</strain>
    </source>
</reference>
<feature type="region of interest" description="Disordered" evidence="1">
    <location>
        <begin position="509"/>
        <end position="548"/>
    </location>
</feature>
<organism evidence="4 5">
    <name type="scientific">Pleurotus ostreatus (strain PC15)</name>
    <name type="common">Oyster mushroom</name>
    <dbReference type="NCBI Taxonomy" id="1137138"/>
    <lineage>
        <taxon>Eukaryota</taxon>
        <taxon>Fungi</taxon>
        <taxon>Dikarya</taxon>
        <taxon>Basidiomycota</taxon>
        <taxon>Agaricomycotina</taxon>
        <taxon>Agaricomycetes</taxon>
        <taxon>Agaricomycetidae</taxon>
        <taxon>Agaricales</taxon>
        <taxon>Pleurotineae</taxon>
        <taxon>Pleurotaceae</taxon>
        <taxon>Pleurotus</taxon>
    </lineage>
</organism>
<evidence type="ECO:0008006" key="6">
    <source>
        <dbReference type="Google" id="ProtNLM"/>
    </source>
</evidence>
<feature type="compositionally biased region" description="Polar residues" evidence="1">
    <location>
        <begin position="352"/>
        <end position="361"/>
    </location>
</feature>
<name>A0A067NDJ8_PLEO1</name>
<feature type="chain" id="PRO_5001642083" description="Mid2 domain-containing protein" evidence="3">
    <location>
        <begin position="25"/>
        <end position="577"/>
    </location>
</feature>
<evidence type="ECO:0000256" key="3">
    <source>
        <dbReference type="SAM" id="SignalP"/>
    </source>
</evidence>
<feature type="compositionally biased region" description="Basic and acidic residues" evidence="1">
    <location>
        <begin position="537"/>
        <end position="548"/>
    </location>
</feature>
<protein>
    <recommendedName>
        <fullName evidence="6">Mid2 domain-containing protein</fullName>
    </recommendedName>
</protein>
<sequence length="577" mass="61346">MNLSLYFFLIFLIFLVLDPQVAFSVTFADVVQCGVANVSFTGDELAAVAAGSAVLTILPFDSYPVSIPIPTPSANAKGVSVSFIPLSAGASFISSLEDGNGNNVGNVSEVMRILSFPNDATSCLPAVSRSSRRFALHTQPAQCQNFTVSFNGMDEPPSIWLFPPGAQAYRLRNVDVEPGQGKATFVMAAQRDTEAVLLFTDASGYRETSNLFSVGGDLADTSCLDHSLNGFNQTMMGTSGALSGRPGIPREAIIGIAAGAGGLTILVVLLMIFYIIRDRRKKHVQEITFHDAPPENWQSVKLPPTPPTAVSFSQPLIRNPPYVREKYASSLFSPRSTFTSWSLISAADPTLSRSSSNQATIGSKPGTSPGDEESLGRSSLSSTDIRQILDIAGMRELEDTRNSSSPYSARASHLSLGSSIASSPFGLPTSRKSSTTLNQLTVGDIPYSYPGRSRRFPDVPREISSLTLSALFPAPPADIPSPVSPVGATFPEGSTPGIVVRSPTPGFRASIEPDPYVEPRTPTAVKQDVPTDCGADGYRRKSLNDPLPDKDAIATQILANEGQGGAARDSIWYGVAQ</sequence>
<proteinExistence type="predicted"/>
<feature type="region of interest" description="Disordered" evidence="1">
    <location>
        <begin position="352"/>
        <end position="381"/>
    </location>
</feature>
<evidence type="ECO:0000313" key="5">
    <source>
        <dbReference type="Proteomes" id="UP000027073"/>
    </source>
</evidence>
<dbReference type="OrthoDB" id="3266941at2759"/>
<keyword evidence="2" id="KW-0472">Membrane</keyword>
<dbReference type="HOGENOM" id="CLU_472604_0_0_1"/>
<gene>
    <name evidence="4" type="ORF">PLEOSDRAFT_169757</name>
</gene>
<dbReference type="VEuPathDB" id="FungiDB:PLEOSDRAFT_169757"/>
<keyword evidence="2" id="KW-0812">Transmembrane</keyword>
<evidence type="ECO:0000256" key="2">
    <source>
        <dbReference type="SAM" id="Phobius"/>
    </source>
</evidence>